<accession>A0A941GUW5</accession>
<dbReference type="InterPro" id="IPR027417">
    <property type="entry name" value="P-loop_NTPase"/>
</dbReference>
<dbReference type="InterPro" id="IPR011646">
    <property type="entry name" value="KAP_P-loop"/>
</dbReference>
<name>A0A941GUW5_9CHRO</name>
<dbReference type="Pfam" id="PF07693">
    <property type="entry name" value="KAP_NTPase"/>
    <property type="match status" value="1"/>
</dbReference>
<sequence length="460" mass="53341">MNSIPTNLANNLKDAYRACELRPLDSEDIERYYVDLSEVRKTDAIFQVNTILDFQEPEEFTTILFTGHRGCGKSTELKRIQEKWKEDYLIIYVEADEEIDIKDARYTDLYLVIIKQVEYELRKKGIKFDQQLLNDFESWFKEVIKEDEQTVEKSVSATGTLEVNSSPIPVPFIAKLLVKLLAQIKGSERSKKTIRQTLEQDISRLQSDINLLLRDGVKKLREKFNNQYKGFLIIFDNLDRVYPKVGDELFFDNAFQLRELDCNIIYTVPISVLYSPKGIRNFFDTPNIVPMINIYFLDYQEVDDLKYNENALKAVASLIEKRVNIEEVFESEQDLLTLAKASGGHVRQLMQMMRAACIIASSKGKTKIDAQDVSYAVKREQFDFERLIPHEHYSILAEVYLTKDIGKNEIGQQMLFNTSVLEYNGDARWNYLNPVVKQSDLFQQALKDKKAQDLDSSTNA</sequence>
<comment type="caution">
    <text evidence="2">The sequence shown here is derived from an EMBL/GenBank/DDBJ whole genome shotgun (WGS) entry which is preliminary data.</text>
</comment>
<dbReference type="Gene3D" id="3.40.50.300">
    <property type="entry name" value="P-loop containing nucleotide triphosphate hydrolases"/>
    <property type="match status" value="1"/>
</dbReference>
<dbReference type="EMBL" id="JADQBC010000035">
    <property type="protein sequence ID" value="MBR8827583.1"/>
    <property type="molecule type" value="Genomic_DNA"/>
</dbReference>
<gene>
    <name evidence="2" type="ORF">DSM107014_06680</name>
</gene>
<evidence type="ECO:0000313" key="2">
    <source>
        <dbReference type="EMBL" id="MBR8827583.1"/>
    </source>
</evidence>
<feature type="domain" description="KAP NTPase" evidence="1">
    <location>
        <begin position="48"/>
        <end position="249"/>
    </location>
</feature>
<dbReference type="AlphaFoldDB" id="A0A941GUW5"/>
<dbReference type="Proteomes" id="UP000767446">
    <property type="component" value="Unassembled WGS sequence"/>
</dbReference>
<reference evidence="2" key="1">
    <citation type="submission" date="2021-02" db="EMBL/GenBank/DDBJ databases">
        <title>Metagenome analyses of Stigonema ocellatum DSM 106950, Chlorogloea purpurea SAG 13.99 and Gomphosphaeria aponina DSM 107014.</title>
        <authorList>
            <person name="Marter P."/>
            <person name="Huang S."/>
        </authorList>
    </citation>
    <scope>NUCLEOTIDE SEQUENCE</scope>
    <source>
        <strain evidence="2">JP213</strain>
    </source>
</reference>
<organism evidence="2 3">
    <name type="scientific">Gomphosphaeria aponina SAG 52.96 = DSM 107014</name>
    <dbReference type="NCBI Taxonomy" id="1521640"/>
    <lineage>
        <taxon>Bacteria</taxon>
        <taxon>Bacillati</taxon>
        <taxon>Cyanobacteriota</taxon>
        <taxon>Cyanophyceae</taxon>
        <taxon>Oscillatoriophycideae</taxon>
        <taxon>Chroococcales</taxon>
        <taxon>Gomphosphaeriaceae</taxon>
        <taxon>Gomphosphaeria</taxon>
    </lineage>
</organism>
<protein>
    <submittedName>
        <fullName evidence="2">AAA family ATPase</fullName>
    </submittedName>
</protein>
<evidence type="ECO:0000313" key="3">
    <source>
        <dbReference type="Proteomes" id="UP000767446"/>
    </source>
</evidence>
<proteinExistence type="predicted"/>
<dbReference type="SUPFAM" id="SSF52540">
    <property type="entry name" value="P-loop containing nucleoside triphosphate hydrolases"/>
    <property type="match status" value="1"/>
</dbReference>
<evidence type="ECO:0000259" key="1">
    <source>
        <dbReference type="Pfam" id="PF07693"/>
    </source>
</evidence>